<proteinExistence type="predicted"/>
<dbReference type="SUPFAM" id="SSF54184">
    <property type="entry name" value="Penicillin-binding protein 2x (pbp-2x), c-terminal domain"/>
    <property type="match status" value="1"/>
</dbReference>
<dbReference type="Pfam" id="PF03793">
    <property type="entry name" value="PASTA"/>
    <property type="match status" value="2"/>
</dbReference>
<evidence type="ECO:0000256" key="1">
    <source>
        <dbReference type="SAM" id="MobiDB-lite"/>
    </source>
</evidence>
<feature type="region of interest" description="Disordered" evidence="1">
    <location>
        <begin position="185"/>
        <end position="207"/>
    </location>
</feature>
<gene>
    <name evidence="4" type="ORF">Vqi01_29260</name>
</gene>
<protein>
    <recommendedName>
        <fullName evidence="3">PASTA domain-containing protein</fullName>
    </recommendedName>
</protein>
<evidence type="ECO:0000313" key="5">
    <source>
        <dbReference type="Proteomes" id="UP000653076"/>
    </source>
</evidence>
<reference evidence="4 5" key="1">
    <citation type="submission" date="2021-01" db="EMBL/GenBank/DDBJ databases">
        <title>Whole genome shotgun sequence of Verrucosispora qiuiae NBRC 106684.</title>
        <authorList>
            <person name="Komaki H."/>
            <person name="Tamura T."/>
        </authorList>
    </citation>
    <scope>NUCLEOTIDE SEQUENCE [LARGE SCALE GENOMIC DNA]</scope>
    <source>
        <strain evidence="4 5">NBRC 106684</strain>
    </source>
</reference>
<feature type="compositionally biased region" description="Low complexity" evidence="1">
    <location>
        <begin position="83"/>
        <end position="98"/>
    </location>
</feature>
<sequence>MIGRWGGMNDGTTDGRSGRGDAGPDRRLIIGGGLAAVLLAIIGATGGWVLAGDRKPTTPLSADATGGPTPSAQPTTSPPRSRPTPAAKPSSAAPAQPTGLTVPDLVGMDFEEAREELRDRGLGWRFVFGRGNSSSVRSTNPEAGTPVKRGITVVVNVAGAAPPNEVPDLIGDDCSDAKDRLVDDGFSPRYPTGKSGTVTAQDPPDGTMRQWNDIVSIWCGTA</sequence>
<organism evidence="4 5">
    <name type="scientific">Micromonospora qiuiae</name>
    <dbReference type="NCBI Taxonomy" id="502268"/>
    <lineage>
        <taxon>Bacteria</taxon>
        <taxon>Bacillati</taxon>
        <taxon>Actinomycetota</taxon>
        <taxon>Actinomycetes</taxon>
        <taxon>Micromonosporales</taxon>
        <taxon>Micromonosporaceae</taxon>
        <taxon>Micromonospora</taxon>
    </lineage>
</organism>
<keyword evidence="5" id="KW-1185">Reference proteome</keyword>
<dbReference type="Proteomes" id="UP000653076">
    <property type="component" value="Unassembled WGS sequence"/>
</dbReference>
<dbReference type="SMART" id="SM00740">
    <property type="entry name" value="PASTA"/>
    <property type="match status" value="2"/>
</dbReference>
<evidence type="ECO:0000313" key="4">
    <source>
        <dbReference type="EMBL" id="GIJ27764.1"/>
    </source>
</evidence>
<dbReference type="PROSITE" id="PS51178">
    <property type="entry name" value="PASTA"/>
    <property type="match status" value="2"/>
</dbReference>
<evidence type="ECO:0000259" key="3">
    <source>
        <dbReference type="PROSITE" id="PS51178"/>
    </source>
</evidence>
<dbReference type="EMBL" id="BOPC01000037">
    <property type="protein sequence ID" value="GIJ27764.1"/>
    <property type="molecule type" value="Genomic_DNA"/>
</dbReference>
<dbReference type="InterPro" id="IPR005543">
    <property type="entry name" value="PASTA_dom"/>
</dbReference>
<keyword evidence="2" id="KW-1133">Transmembrane helix</keyword>
<feature type="domain" description="PASTA" evidence="3">
    <location>
        <begin position="96"/>
        <end position="159"/>
    </location>
</feature>
<feature type="region of interest" description="Disordered" evidence="1">
    <location>
        <begin position="1"/>
        <end position="23"/>
    </location>
</feature>
<accession>A0ABQ4JC65</accession>
<dbReference type="Gene3D" id="3.30.10.20">
    <property type="match status" value="2"/>
</dbReference>
<feature type="compositionally biased region" description="Low complexity" evidence="1">
    <location>
        <begin position="64"/>
        <end position="75"/>
    </location>
</feature>
<evidence type="ECO:0000256" key="2">
    <source>
        <dbReference type="SAM" id="Phobius"/>
    </source>
</evidence>
<keyword evidence="2" id="KW-0472">Membrane</keyword>
<feature type="region of interest" description="Disordered" evidence="1">
    <location>
        <begin position="58"/>
        <end position="102"/>
    </location>
</feature>
<name>A0ABQ4JC65_9ACTN</name>
<feature type="domain" description="PASTA" evidence="3">
    <location>
        <begin position="160"/>
        <end position="221"/>
    </location>
</feature>
<feature type="transmembrane region" description="Helical" evidence="2">
    <location>
        <begin position="28"/>
        <end position="51"/>
    </location>
</feature>
<dbReference type="CDD" id="cd06577">
    <property type="entry name" value="PASTA_pknB"/>
    <property type="match status" value="2"/>
</dbReference>
<comment type="caution">
    <text evidence="4">The sequence shown here is derived from an EMBL/GenBank/DDBJ whole genome shotgun (WGS) entry which is preliminary data.</text>
</comment>
<keyword evidence="2" id="KW-0812">Transmembrane</keyword>